<keyword evidence="4" id="KW-1185">Reference proteome</keyword>
<dbReference type="RefSeq" id="WP_260974887.1">
    <property type="nucleotide sequence ID" value="NZ_JAOANI010000009.1"/>
</dbReference>
<evidence type="ECO:0000259" key="2">
    <source>
        <dbReference type="Pfam" id="PF01345"/>
    </source>
</evidence>
<dbReference type="EMBL" id="JAOANI010000009">
    <property type="protein sequence ID" value="MCT7357964.1"/>
    <property type="molecule type" value="Genomic_DNA"/>
</dbReference>
<proteinExistence type="predicted"/>
<comment type="caution">
    <text evidence="3">The sequence shown here is derived from an EMBL/GenBank/DDBJ whole genome shotgun (WGS) entry which is preliminary data.</text>
</comment>
<sequence>MNERITFHTKIIDNPVLFFRLEGITLVFVLVLISSSPLAAENIVLRESYAGNLSFALTGNTMRGGNNGCSQLNSSSADISIPSGSSVVAAYLYWSGSGSNDNEVRFAGSDISADVIYNENIDNLSYYSARADVTNRVSSGNANYSVSRLTFDRSNSYCNGGRAYGGWALVIVYENAQEPLRVVNIFDGFRNFWNNSITLTPNNFVVADNPAALGGKHAHITWEGDADISNSENLRFNGSVLSGSGNPQGNQFNSYSNSTASSTSGVDVDIYNIGNYLTAGSQSVTSVYTSGQDRVYLSAEIISIPNRDVADLSLTVNNPATVQRGDNAVLALRVTNNGPRSANAVQVEIPLADGLSLSSFSGNNWLCSSQSNAVICQLSNLASNQYGDLSVTLSTTATTLNSESLSISTSSNTFDHRMSNNSQKITLSIVDPDLSTSVKRVLDLNGGQVRPGDTLRFEIEITNSGAAVVSNMTLTDHIPSLISSFQVFSHPVGAQLTTQAAPAGNFGRGVVSLSALTIPAGESRILTIDGVLSSGAQDSDSFTNTAILSGAKLNLSLTSPVITVNSALSIEGNKPLYLQPNLTLTRVATTDSSSAIEITNNSTINWQLTPALQTDMLLNYSQGIPFRFYARNGYDGGDNSAYNHTFDIRLSARRSGTDILLASRTLTAELLTASNNSGLEVIREFNTDLSVQNAEPLLNGDILQISIRQSGSQYSDPVDLFLRRNGNNSQVALTSNTVINVDSVALYDAPYPGGNTLNAAQRGQAIYIRGEVSDPFGADDITAATLSLFDPSGNQLLNNTTLTPVAASNAVKVYEYSITMATDASAGNWKASIRAEEGYENLVFSSKDLSYPILLFPQLNLTKNAEVISDPVNGSTNPKAIPGAEIIYTLTALNQGEGQTDADTLVIDEQIAATTSLYVADFNGAGPAEFIQGATNSGLTYSFASLAAANDDLDFSNDNDSSDGITYGYVPQPDAEGYDANVTYIRFMPKGTLNPASGSSQPEFKFRYKVKVQ</sequence>
<keyword evidence="1" id="KW-1133">Transmembrane helix</keyword>
<keyword evidence="1" id="KW-0812">Transmembrane</keyword>
<dbReference type="PANTHER" id="PTHR34819">
    <property type="entry name" value="LARGE CYSTEINE-RICH PERIPLASMIC PROTEIN OMCB"/>
    <property type="match status" value="1"/>
</dbReference>
<dbReference type="AlphaFoldDB" id="A0A9X3AQN7"/>
<dbReference type="PANTHER" id="PTHR34819:SF5">
    <property type="entry name" value="CONSERVED REPEAT DOMAIN PROTEIN"/>
    <property type="match status" value="1"/>
</dbReference>
<protein>
    <recommendedName>
        <fullName evidence="2">DUF11 domain-containing protein</fullName>
    </recommendedName>
</protein>
<dbReference type="InterPro" id="IPR051172">
    <property type="entry name" value="Chlamydia_OmcB"/>
</dbReference>
<organism evidence="3 4">
    <name type="scientific">Thalassolituus pacificus</name>
    <dbReference type="NCBI Taxonomy" id="2975440"/>
    <lineage>
        <taxon>Bacteria</taxon>
        <taxon>Pseudomonadati</taxon>
        <taxon>Pseudomonadota</taxon>
        <taxon>Gammaproteobacteria</taxon>
        <taxon>Oceanospirillales</taxon>
        <taxon>Oceanospirillaceae</taxon>
        <taxon>Thalassolituus</taxon>
    </lineage>
</organism>
<accession>A0A9X3AQN7</accession>
<reference evidence="3" key="1">
    <citation type="journal article" date="2022" name="Front. Microbiol.">
        <title>Genome-based taxonomic rearrangement of Oceanobacter-related bacteria including the description of Thalassolituus hydrocarbonoclasticus sp. nov. and Thalassolituus pacificus sp. nov. and emended description of the genus Thalassolituus.</title>
        <authorList>
            <person name="Dong C."/>
            <person name="Wei L."/>
            <person name="Wang J."/>
            <person name="Lai Q."/>
            <person name="Huang Z."/>
            <person name="Shao Z."/>
        </authorList>
    </citation>
    <scope>NUCLEOTIDE SEQUENCE</scope>
    <source>
        <strain evidence="3">59MF3M-4</strain>
    </source>
</reference>
<evidence type="ECO:0000256" key="1">
    <source>
        <dbReference type="SAM" id="Phobius"/>
    </source>
</evidence>
<evidence type="ECO:0000313" key="3">
    <source>
        <dbReference type="EMBL" id="MCT7357964.1"/>
    </source>
</evidence>
<dbReference type="InterPro" id="IPR013783">
    <property type="entry name" value="Ig-like_fold"/>
</dbReference>
<dbReference type="Gene3D" id="2.60.40.10">
    <property type="entry name" value="Immunoglobulins"/>
    <property type="match status" value="1"/>
</dbReference>
<evidence type="ECO:0000313" key="4">
    <source>
        <dbReference type="Proteomes" id="UP001147830"/>
    </source>
</evidence>
<keyword evidence="1" id="KW-0472">Membrane</keyword>
<dbReference type="Proteomes" id="UP001147830">
    <property type="component" value="Unassembled WGS sequence"/>
</dbReference>
<dbReference type="InterPro" id="IPR047589">
    <property type="entry name" value="DUF11_rpt"/>
</dbReference>
<feature type="transmembrane region" description="Helical" evidence="1">
    <location>
        <begin position="21"/>
        <end position="40"/>
    </location>
</feature>
<gene>
    <name evidence="3" type="ORF">NYR02_02865</name>
</gene>
<dbReference type="InterPro" id="IPR001434">
    <property type="entry name" value="OmcB-like_DUF11"/>
</dbReference>
<feature type="domain" description="DUF11" evidence="2">
    <location>
        <begin position="311"/>
        <end position="427"/>
    </location>
</feature>
<dbReference type="NCBIfam" id="TIGR01451">
    <property type="entry name" value="B_ant_repeat"/>
    <property type="match status" value="1"/>
</dbReference>
<reference evidence="3" key="2">
    <citation type="submission" date="2022-08" db="EMBL/GenBank/DDBJ databases">
        <authorList>
            <person name="Dong C."/>
        </authorList>
    </citation>
    <scope>NUCLEOTIDE SEQUENCE</scope>
    <source>
        <strain evidence="3">59MF3M-4</strain>
    </source>
</reference>
<name>A0A9X3AQN7_9GAMM</name>
<dbReference type="Pfam" id="PF01345">
    <property type="entry name" value="DUF11"/>
    <property type="match status" value="1"/>
</dbReference>